<dbReference type="KEGG" id="vg:54998064"/>
<dbReference type="NCBIfam" id="TIGR00621">
    <property type="entry name" value="ssb"/>
    <property type="match status" value="1"/>
</dbReference>
<keyword evidence="5" id="KW-1185">Reference proteome</keyword>
<accession>A0A345MIT0</accession>
<dbReference type="Gene3D" id="2.40.50.140">
    <property type="entry name" value="Nucleic acid-binding proteins"/>
    <property type="match status" value="1"/>
</dbReference>
<evidence type="ECO:0000313" key="4">
    <source>
        <dbReference type="EMBL" id="AXH70461.1"/>
    </source>
</evidence>
<keyword evidence="1 2" id="KW-0238">DNA-binding</keyword>
<dbReference type="RefSeq" id="YP_009807188.1">
    <property type="nucleotide sequence ID" value="NC_048021.1"/>
</dbReference>
<dbReference type="EMBL" id="MH590603">
    <property type="protein sequence ID" value="AXH70461.1"/>
    <property type="molecule type" value="Genomic_DNA"/>
</dbReference>
<dbReference type="Pfam" id="PF00436">
    <property type="entry name" value="SSB"/>
    <property type="match status" value="1"/>
</dbReference>
<dbReference type="GO" id="GO:0006260">
    <property type="term" value="P:DNA replication"/>
    <property type="evidence" value="ECO:0007669"/>
    <property type="project" value="InterPro"/>
</dbReference>
<feature type="compositionally biased region" description="Low complexity" evidence="3">
    <location>
        <begin position="120"/>
        <end position="140"/>
    </location>
</feature>
<name>A0A345MIT0_9CAUD</name>
<evidence type="ECO:0000313" key="5">
    <source>
        <dbReference type="Proteomes" id="UP000257597"/>
    </source>
</evidence>
<organism evidence="4 5">
    <name type="scientific">Gordonia phage Daredevil</name>
    <dbReference type="NCBI Taxonomy" id="2283286"/>
    <lineage>
        <taxon>Viruses</taxon>
        <taxon>Duplodnaviria</taxon>
        <taxon>Heunggongvirae</taxon>
        <taxon>Uroviricota</taxon>
        <taxon>Caudoviricetes</taxon>
        <taxon>Daredevilvirus</taxon>
        <taxon>Daredevilvirus daredevil</taxon>
    </lineage>
</organism>
<evidence type="ECO:0000256" key="2">
    <source>
        <dbReference type="PROSITE-ProRule" id="PRU00252"/>
    </source>
</evidence>
<evidence type="ECO:0000256" key="1">
    <source>
        <dbReference type="ARBA" id="ARBA00023125"/>
    </source>
</evidence>
<dbReference type="InterPro" id="IPR011344">
    <property type="entry name" value="ssDNA-bd"/>
</dbReference>
<dbReference type="InterPro" id="IPR000424">
    <property type="entry name" value="Primosome_PriB/ssb"/>
</dbReference>
<protein>
    <submittedName>
        <fullName evidence="4">SsDNA binding protein</fullName>
    </submittedName>
</protein>
<dbReference type="Proteomes" id="UP000257597">
    <property type="component" value="Segment"/>
</dbReference>
<evidence type="ECO:0000256" key="3">
    <source>
        <dbReference type="SAM" id="MobiDB-lite"/>
    </source>
</evidence>
<sequence>MLARIFGTFTLAADPELRFTQSGTAVVSLRAAANKNKRLQDGSYETLATHWANIQAWGPEAEAITEQAVKGDRIEIVGEPETQEWEDRDTGQKRSKDVINIKFFKVWKKDGNGNGGGRGQQSVGGAIQGQQRNQGRQQQQRGDDPWGGTPQGQGNFANYGDDEPPF</sequence>
<dbReference type="CDD" id="cd04496">
    <property type="entry name" value="SSB_OBF"/>
    <property type="match status" value="1"/>
</dbReference>
<dbReference type="InterPro" id="IPR012340">
    <property type="entry name" value="NA-bd_OB-fold"/>
</dbReference>
<gene>
    <name evidence="4" type="primary">74</name>
    <name evidence="4" type="ORF">SEA_DAREDEVIL_74</name>
</gene>
<dbReference type="SUPFAM" id="SSF50249">
    <property type="entry name" value="Nucleic acid-binding proteins"/>
    <property type="match status" value="1"/>
</dbReference>
<dbReference type="PROSITE" id="PS50935">
    <property type="entry name" value="SSB"/>
    <property type="match status" value="1"/>
</dbReference>
<proteinExistence type="predicted"/>
<reference evidence="5" key="1">
    <citation type="submission" date="2018-07" db="EMBL/GenBank/DDBJ databases">
        <authorList>
            <person name="Quirk P.G."/>
            <person name="Krulwich T.A."/>
        </authorList>
    </citation>
    <scope>NUCLEOTIDE SEQUENCE [LARGE SCALE GENOMIC DNA]</scope>
</reference>
<feature type="region of interest" description="Disordered" evidence="3">
    <location>
        <begin position="108"/>
        <end position="166"/>
    </location>
</feature>
<dbReference type="GeneID" id="54998064"/>
<dbReference type="GO" id="GO:0003697">
    <property type="term" value="F:single-stranded DNA binding"/>
    <property type="evidence" value="ECO:0007669"/>
    <property type="project" value="InterPro"/>
</dbReference>